<keyword evidence="7" id="KW-1185">Reference proteome</keyword>
<evidence type="ECO:0000256" key="3">
    <source>
        <dbReference type="ARBA" id="ARBA00022676"/>
    </source>
</evidence>
<evidence type="ECO:0000256" key="4">
    <source>
        <dbReference type="ARBA" id="ARBA00022679"/>
    </source>
</evidence>
<dbReference type="EMBL" id="DF820486">
    <property type="protein sequence ID" value="GAK30469.1"/>
    <property type="molecule type" value="Genomic_DNA"/>
</dbReference>
<sequence length="301" mass="34288">MTVSAVVVTYNRLSLLKEVIAALQASQTLVNHIIVVDNASDQDTQAYLNSLAGQICYVRLTKNLGGAGGFNRGIRYFMEETNDDYVWLMDDDTVVKPDTLTKLVNFADSKQQFGFLASDVRWIDGQRALMNLPAPLNRLQVVPENPVVPIELRSATFVSLLFARSVVATIGLPITDFFIWGDDIEYTERARRVAPGYLVPAAQVVHKMSQNIGSDIIKDSKARTNRYYYAYRNKLYYARQRNSFGYFKGQVRILLETMRLIFWPKKVENRWGKVKVILQAVHDGRKFNPPVEFAKKHEAVK</sequence>
<dbReference type="InterPro" id="IPR029044">
    <property type="entry name" value="Nucleotide-diphossugar_trans"/>
</dbReference>
<dbReference type="eggNOG" id="COG1216">
    <property type="taxonomic scope" value="Bacteria"/>
</dbReference>
<gene>
    <name evidence="6" type="ORF">WOSG25_030660</name>
</gene>
<keyword evidence="4 6" id="KW-0808">Transferase</keyword>
<evidence type="ECO:0000256" key="1">
    <source>
        <dbReference type="ARBA" id="ARBA00004776"/>
    </source>
</evidence>
<dbReference type="RefSeq" id="WP_027698577.1">
    <property type="nucleotide sequence ID" value="NZ_DF820486.1"/>
</dbReference>
<evidence type="ECO:0000259" key="5">
    <source>
        <dbReference type="Pfam" id="PF00535"/>
    </source>
</evidence>
<dbReference type="Pfam" id="PF00535">
    <property type="entry name" value="Glycos_transf_2"/>
    <property type="match status" value="1"/>
</dbReference>
<organism evidence="6 7">
    <name type="scientific">Weissella oryzae (strain DSM 25784 / JCM 18191 / LMG 30913 / SG25)</name>
    <dbReference type="NCBI Taxonomy" id="1329250"/>
    <lineage>
        <taxon>Bacteria</taxon>
        <taxon>Bacillati</taxon>
        <taxon>Bacillota</taxon>
        <taxon>Bacilli</taxon>
        <taxon>Lactobacillales</taxon>
        <taxon>Lactobacillaceae</taxon>
        <taxon>Weissella</taxon>
    </lineage>
</organism>
<evidence type="ECO:0000313" key="6">
    <source>
        <dbReference type="EMBL" id="GAK30469.1"/>
    </source>
</evidence>
<dbReference type="SUPFAM" id="SSF53448">
    <property type="entry name" value="Nucleotide-diphospho-sugar transferases"/>
    <property type="match status" value="1"/>
</dbReference>
<dbReference type="OrthoDB" id="7665907at2"/>
<keyword evidence="3" id="KW-0328">Glycosyltransferase</keyword>
<dbReference type="PANTHER" id="PTHR43179:SF12">
    <property type="entry name" value="GALACTOFURANOSYLTRANSFERASE GLFT2"/>
    <property type="match status" value="1"/>
</dbReference>
<accession>A0A069CSL0</accession>
<reference evidence="7" key="1">
    <citation type="journal article" date="2014" name="Genome Announc.">
        <title>Draft genome sequence of Weissella oryzae SG25T, isolated from fermented rice grains.</title>
        <authorList>
            <person name="Tanizawa Y."/>
            <person name="Fujisawa T."/>
            <person name="Mochizuki T."/>
            <person name="Kaminuma E."/>
            <person name="Suzuki Y."/>
            <person name="Nakamura Y."/>
            <person name="Tohno M."/>
        </authorList>
    </citation>
    <scope>NUCLEOTIDE SEQUENCE [LARGE SCALE GENOMIC DNA]</scope>
    <source>
        <strain evidence="7">DSM 25784 / JCM 18191 / LMG 30913 / SG25</strain>
    </source>
</reference>
<proteinExistence type="inferred from homology"/>
<protein>
    <submittedName>
        <fullName evidence="6">Glycosyltransferase</fullName>
    </submittedName>
</protein>
<comment type="similarity">
    <text evidence="2">Belongs to the glycosyltransferase 2 family.</text>
</comment>
<feature type="domain" description="Glycosyltransferase 2-like" evidence="5">
    <location>
        <begin position="4"/>
        <end position="109"/>
    </location>
</feature>
<dbReference type="Proteomes" id="UP000030643">
    <property type="component" value="Unassembled WGS sequence"/>
</dbReference>
<dbReference type="CDD" id="cd04185">
    <property type="entry name" value="GT_2_like_b"/>
    <property type="match status" value="1"/>
</dbReference>
<dbReference type="PANTHER" id="PTHR43179">
    <property type="entry name" value="RHAMNOSYLTRANSFERASE WBBL"/>
    <property type="match status" value="1"/>
</dbReference>
<dbReference type="Gene3D" id="3.90.550.10">
    <property type="entry name" value="Spore Coat Polysaccharide Biosynthesis Protein SpsA, Chain A"/>
    <property type="match status" value="1"/>
</dbReference>
<dbReference type="AlphaFoldDB" id="A0A069CSL0"/>
<dbReference type="STRING" id="1329250.WOSG25_030660"/>
<comment type="pathway">
    <text evidence="1">Cell wall biogenesis; cell wall polysaccharide biosynthesis.</text>
</comment>
<name>A0A069CSL0_WEIOS</name>
<evidence type="ECO:0000256" key="2">
    <source>
        <dbReference type="ARBA" id="ARBA00006739"/>
    </source>
</evidence>
<dbReference type="GO" id="GO:0016757">
    <property type="term" value="F:glycosyltransferase activity"/>
    <property type="evidence" value="ECO:0007669"/>
    <property type="project" value="UniProtKB-KW"/>
</dbReference>
<evidence type="ECO:0000313" key="7">
    <source>
        <dbReference type="Proteomes" id="UP000030643"/>
    </source>
</evidence>
<dbReference type="InterPro" id="IPR001173">
    <property type="entry name" value="Glyco_trans_2-like"/>
</dbReference>